<evidence type="ECO:0000256" key="7">
    <source>
        <dbReference type="ARBA" id="ARBA00023049"/>
    </source>
</evidence>
<evidence type="ECO:0000256" key="2">
    <source>
        <dbReference type="ARBA" id="ARBA00007357"/>
    </source>
</evidence>
<dbReference type="OrthoDB" id="7867452at2759"/>
<evidence type="ECO:0000313" key="10">
    <source>
        <dbReference type="EMBL" id="PIK33592.1"/>
    </source>
</evidence>
<dbReference type="STRING" id="307972.A0A2G8JCX3"/>
<feature type="domain" description="Peptidase M13 N-terminal" evidence="9">
    <location>
        <begin position="4"/>
        <end position="178"/>
    </location>
</feature>
<dbReference type="GO" id="GO:0016485">
    <property type="term" value="P:protein processing"/>
    <property type="evidence" value="ECO:0007669"/>
    <property type="project" value="TreeGrafter"/>
</dbReference>
<evidence type="ECO:0000313" key="11">
    <source>
        <dbReference type="Proteomes" id="UP000230750"/>
    </source>
</evidence>
<comment type="cofactor">
    <cofactor evidence="1">
        <name>Zn(2+)</name>
        <dbReference type="ChEBI" id="CHEBI:29105"/>
    </cofactor>
</comment>
<dbReference type="GO" id="GO:0005886">
    <property type="term" value="C:plasma membrane"/>
    <property type="evidence" value="ECO:0007669"/>
    <property type="project" value="TreeGrafter"/>
</dbReference>
<name>A0A2G8JCX3_STIJA</name>
<feature type="non-terminal residue" evidence="10">
    <location>
        <position position="1"/>
    </location>
</feature>
<evidence type="ECO:0000256" key="5">
    <source>
        <dbReference type="ARBA" id="ARBA00022801"/>
    </source>
</evidence>
<dbReference type="PROSITE" id="PS51885">
    <property type="entry name" value="NEPRILYSIN"/>
    <property type="match status" value="1"/>
</dbReference>
<accession>A0A2G8JCX3</accession>
<evidence type="ECO:0000259" key="9">
    <source>
        <dbReference type="Pfam" id="PF05649"/>
    </source>
</evidence>
<dbReference type="InterPro" id="IPR018497">
    <property type="entry name" value="Peptidase_M13_C"/>
</dbReference>
<dbReference type="EMBL" id="MRZV01002485">
    <property type="protein sequence ID" value="PIK33592.1"/>
    <property type="molecule type" value="Genomic_DNA"/>
</dbReference>
<dbReference type="Proteomes" id="UP000230750">
    <property type="component" value="Unassembled WGS sequence"/>
</dbReference>
<gene>
    <name evidence="10" type="ORF">BSL78_29593</name>
</gene>
<dbReference type="Gene3D" id="1.10.1380.10">
    <property type="entry name" value="Neutral endopeptidase , domain2"/>
    <property type="match status" value="1"/>
</dbReference>
<dbReference type="InterPro" id="IPR000718">
    <property type="entry name" value="Peptidase_M13"/>
</dbReference>
<keyword evidence="6" id="KW-0862">Zinc</keyword>
<dbReference type="InterPro" id="IPR042089">
    <property type="entry name" value="Peptidase_M13_dom_2"/>
</dbReference>
<comment type="similarity">
    <text evidence="2">Belongs to the peptidase M13 family.</text>
</comment>
<evidence type="ECO:0000256" key="3">
    <source>
        <dbReference type="ARBA" id="ARBA00022670"/>
    </source>
</evidence>
<dbReference type="GO" id="GO:0046872">
    <property type="term" value="F:metal ion binding"/>
    <property type="evidence" value="ECO:0007669"/>
    <property type="project" value="UniProtKB-KW"/>
</dbReference>
<comment type="caution">
    <text evidence="10">The sequence shown here is derived from an EMBL/GenBank/DDBJ whole genome shotgun (WGS) entry which is preliminary data.</text>
</comment>
<proteinExistence type="inferred from homology"/>
<evidence type="ECO:0000256" key="4">
    <source>
        <dbReference type="ARBA" id="ARBA00022723"/>
    </source>
</evidence>
<evidence type="ECO:0000259" key="8">
    <source>
        <dbReference type="Pfam" id="PF01431"/>
    </source>
</evidence>
<keyword evidence="4" id="KW-0479">Metal-binding</keyword>
<dbReference type="InterPro" id="IPR008753">
    <property type="entry name" value="Peptidase_M13_N"/>
</dbReference>
<dbReference type="PANTHER" id="PTHR11733:SF167">
    <property type="entry name" value="FI17812P1-RELATED"/>
    <property type="match status" value="1"/>
</dbReference>
<keyword evidence="3" id="KW-0645">Protease</keyword>
<feature type="non-terminal residue" evidence="10">
    <location>
        <position position="384"/>
    </location>
</feature>
<keyword evidence="5" id="KW-0378">Hydrolase</keyword>
<reference evidence="10 11" key="1">
    <citation type="journal article" date="2017" name="PLoS Biol.">
        <title>The sea cucumber genome provides insights into morphological evolution and visceral regeneration.</title>
        <authorList>
            <person name="Zhang X."/>
            <person name="Sun L."/>
            <person name="Yuan J."/>
            <person name="Sun Y."/>
            <person name="Gao Y."/>
            <person name="Zhang L."/>
            <person name="Li S."/>
            <person name="Dai H."/>
            <person name="Hamel J.F."/>
            <person name="Liu C."/>
            <person name="Yu Y."/>
            <person name="Liu S."/>
            <person name="Lin W."/>
            <person name="Guo K."/>
            <person name="Jin S."/>
            <person name="Xu P."/>
            <person name="Storey K.B."/>
            <person name="Huan P."/>
            <person name="Zhang T."/>
            <person name="Zhou Y."/>
            <person name="Zhang J."/>
            <person name="Lin C."/>
            <person name="Li X."/>
            <person name="Xing L."/>
            <person name="Huo D."/>
            <person name="Sun M."/>
            <person name="Wang L."/>
            <person name="Mercier A."/>
            <person name="Li F."/>
            <person name="Yang H."/>
            <person name="Xiang J."/>
        </authorList>
    </citation>
    <scope>NUCLEOTIDE SEQUENCE [LARGE SCALE GENOMIC DNA]</scope>
    <source>
        <strain evidence="10">Shaxun</strain>
        <tissue evidence="10">Muscle</tissue>
    </source>
</reference>
<dbReference type="GO" id="GO:0004222">
    <property type="term" value="F:metalloendopeptidase activity"/>
    <property type="evidence" value="ECO:0007669"/>
    <property type="project" value="InterPro"/>
</dbReference>
<dbReference type="AlphaFoldDB" id="A0A2G8JCX3"/>
<keyword evidence="7" id="KW-0482">Metalloprotease</keyword>
<dbReference type="Pfam" id="PF01431">
    <property type="entry name" value="Peptidase_M13"/>
    <property type="match status" value="1"/>
</dbReference>
<dbReference type="Gene3D" id="3.40.390.10">
    <property type="entry name" value="Collagenase (Catalytic Domain)"/>
    <property type="match status" value="1"/>
</dbReference>
<feature type="domain" description="Peptidase M13 C-terminal" evidence="8">
    <location>
        <begin position="231"/>
        <end position="372"/>
    </location>
</feature>
<sequence>NGCTKNYNRSILTITTLQSLIPQISWDSLFNSVLPGSFNPNQIFLYNRRYFDVLRSVLNDTSVQLVKEYCMWQVIRSILPKTEGPLRAISHRYQATRCIVDDERAKYCTDQTLMLLEDSVAAMFIEEKFNSSVVDQVKNIYADFKEIYRNMVEDTDEIDIESKNTILEAIKKTELEMGILESMLDRKQLNDAYRTVQIDDSFLKNILSLRSYKNLKPILAGYPSVFPRFSAMYDHLSLKVVLPLGSFLRPSLSQYDYRLILYSNVGISMAHELSHSVDNLAVAMETKQVLQQRIDCLVSSLKEDIEKNDDVSISNITMYYKEARADLVSLEISYQAFKAQQQSQQLPYLNLNEDQTFFINFAQTMCGNMADRYLVTILYPPPKY</sequence>
<dbReference type="PANTHER" id="PTHR11733">
    <property type="entry name" value="ZINC METALLOPROTEASE FAMILY M13 NEPRILYSIN-RELATED"/>
    <property type="match status" value="1"/>
</dbReference>
<protein>
    <submittedName>
        <fullName evidence="10">Putative endothelin-converting enzyme</fullName>
    </submittedName>
</protein>
<keyword evidence="11" id="KW-1185">Reference proteome</keyword>
<evidence type="ECO:0000256" key="6">
    <source>
        <dbReference type="ARBA" id="ARBA00022833"/>
    </source>
</evidence>
<dbReference type="Pfam" id="PF05649">
    <property type="entry name" value="Peptidase_M13_N"/>
    <property type="match status" value="1"/>
</dbReference>
<organism evidence="10 11">
    <name type="scientific">Stichopus japonicus</name>
    <name type="common">Sea cucumber</name>
    <dbReference type="NCBI Taxonomy" id="307972"/>
    <lineage>
        <taxon>Eukaryota</taxon>
        <taxon>Metazoa</taxon>
        <taxon>Echinodermata</taxon>
        <taxon>Eleutherozoa</taxon>
        <taxon>Echinozoa</taxon>
        <taxon>Holothuroidea</taxon>
        <taxon>Aspidochirotacea</taxon>
        <taxon>Aspidochirotida</taxon>
        <taxon>Stichopodidae</taxon>
        <taxon>Apostichopus</taxon>
    </lineage>
</organism>
<dbReference type="InterPro" id="IPR024079">
    <property type="entry name" value="MetalloPept_cat_dom_sf"/>
</dbReference>
<evidence type="ECO:0000256" key="1">
    <source>
        <dbReference type="ARBA" id="ARBA00001947"/>
    </source>
</evidence>
<dbReference type="SUPFAM" id="SSF55486">
    <property type="entry name" value="Metalloproteases ('zincins'), catalytic domain"/>
    <property type="match status" value="1"/>
</dbReference>